<reference evidence="3" key="2">
    <citation type="journal article" date="2023" name="Commun. Biol.">
        <title>Intrasexual cuticular hydrocarbon dimorphism in a wasp sheds light on hydrocarbon biosynthesis genes in Hymenoptera.</title>
        <authorList>
            <person name="Moris V.C."/>
            <person name="Podsiadlowski L."/>
            <person name="Martin S."/>
            <person name="Oeyen J.P."/>
            <person name="Donath A."/>
            <person name="Petersen M."/>
            <person name="Wilbrandt J."/>
            <person name="Misof B."/>
            <person name="Liedtke D."/>
            <person name="Thamm M."/>
            <person name="Scheiner R."/>
            <person name="Schmitt T."/>
            <person name="Niehuis O."/>
        </authorList>
    </citation>
    <scope>NUCLEOTIDE SEQUENCE</scope>
    <source>
        <strain evidence="3">GBR_01_08_01A</strain>
    </source>
</reference>
<feature type="region of interest" description="Disordered" evidence="1">
    <location>
        <begin position="344"/>
        <end position="366"/>
    </location>
</feature>
<dbReference type="InterPro" id="IPR057251">
    <property type="entry name" value="FP_C"/>
</dbReference>
<keyword evidence="4" id="KW-1185">Reference proteome</keyword>
<dbReference type="EMBL" id="JAIFRP010000103">
    <property type="protein sequence ID" value="KAK2579150.1"/>
    <property type="molecule type" value="Genomic_DNA"/>
</dbReference>
<feature type="domain" description="FP protein C-terminal" evidence="2">
    <location>
        <begin position="608"/>
        <end position="654"/>
    </location>
</feature>
<dbReference type="Gene3D" id="1.20.5.340">
    <property type="match status" value="1"/>
</dbReference>
<name>A0AAD9RG55_9HYME</name>
<feature type="compositionally biased region" description="Low complexity" evidence="1">
    <location>
        <begin position="345"/>
        <end position="363"/>
    </location>
</feature>
<evidence type="ECO:0000256" key="1">
    <source>
        <dbReference type="SAM" id="MobiDB-lite"/>
    </source>
</evidence>
<reference evidence="3" key="1">
    <citation type="submission" date="2021-08" db="EMBL/GenBank/DDBJ databases">
        <authorList>
            <person name="Misof B."/>
            <person name="Oliver O."/>
            <person name="Podsiadlowski L."/>
            <person name="Donath A."/>
            <person name="Peters R."/>
            <person name="Mayer C."/>
            <person name="Rust J."/>
            <person name="Gunkel S."/>
            <person name="Lesny P."/>
            <person name="Martin S."/>
            <person name="Oeyen J.P."/>
            <person name="Petersen M."/>
            <person name="Panagiotis P."/>
            <person name="Wilbrandt J."/>
            <person name="Tanja T."/>
        </authorList>
    </citation>
    <scope>NUCLEOTIDE SEQUENCE</scope>
    <source>
        <strain evidence="3">GBR_01_08_01A</strain>
        <tissue evidence="3">Thorax + abdomen</tissue>
    </source>
</reference>
<feature type="region of interest" description="Disordered" evidence="1">
    <location>
        <begin position="85"/>
        <end position="111"/>
    </location>
</feature>
<gene>
    <name evidence="3" type="ORF">KPH14_000911</name>
</gene>
<protein>
    <recommendedName>
        <fullName evidence="2">FP protein C-terminal domain-containing protein</fullName>
    </recommendedName>
</protein>
<comment type="caution">
    <text evidence="3">The sequence shown here is derived from an EMBL/GenBank/DDBJ whole genome shotgun (WGS) entry which is preliminary data.</text>
</comment>
<evidence type="ECO:0000259" key="2">
    <source>
        <dbReference type="Pfam" id="PF25298"/>
    </source>
</evidence>
<sequence length="655" mass="71572">MATQLARQFLMASTRICSTCYKAIATEAVYCSGCASYFHPGCVKKRIQQTDTARCCSGIALEFLAQGAEPLTAFSSATSSASGSCSPTGQNSRASLSACPPSQPTSGSRDPISNADLLRLLSVRLDDIALRISGLPAMKEHIDMNTARIANLEEQNRLLREGVSDLKHLYEVEQRERELGWLTVSDRRLFLALSTIYTIKQSRRPSYLNDLLVPRDVDLYLPARIDRGVGPAAILPPVAEKPTTIGGQIPWDWLLLPHLLLSTNPTPRRGHVEPYSHTAGRGTLALKCTSCKKEVVTDASRCSAWKGYFHPGCFKPHKVLGQKGERITCTGFAQAVKRPIPSARATSPTLLAPSPPLTATTPSDAETTEASQLSVLAAVQACSDSVSAFRDDQLRHNRDSDIRLANLRKDIVGRMDRLAADLKAVSTRVTGVEARVDSLGTDLKDLSRKQGELSTSMTARLDKNEECHRSYAEALRSTEAATSKLASKVAALTDKVTRLEGDRRASQLVLSGLPEKPGEDLRTIVTKASSVLGVDLPSTHLVRVTRMRGVPNVDRPRLVHILLASSISRDAIISAKRKKGQLLASEVDATLGTRQIFVNEYLSRDTWALLRQARVVARKRGYQHVWIRSGRVYVRRESGSSITSISSTEDLNNLS</sequence>
<proteinExistence type="predicted"/>
<dbReference type="Proteomes" id="UP001258017">
    <property type="component" value="Unassembled WGS sequence"/>
</dbReference>
<dbReference type="AlphaFoldDB" id="A0AAD9RG55"/>
<organism evidence="3 4">
    <name type="scientific">Odynerus spinipes</name>
    <dbReference type="NCBI Taxonomy" id="1348599"/>
    <lineage>
        <taxon>Eukaryota</taxon>
        <taxon>Metazoa</taxon>
        <taxon>Ecdysozoa</taxon>
        <taxon>Arthropoda</taxon>
        <taxon>Hexapoda</taxon>
        <taxon>Insecta</taxon>
        <taxon>Pterygota</taxon>
        <taxon>Neoptera</taxon>
        <taxon>Endopterygota</taxon>
        <taxon>Hymenoptera</taxon>
        <taxon>Apocrita</taxon>
        <taxon>Aculeata</taxon>
        <taxon>Vespoidea</taxon>
        <taxon>Vespidae</taxon>
        <taxon>Eumeninae</taxon>
        <taxon>Odynerus</taxon>
    </lineage>
</organism>
<accession>A0AAD9RG55</accession>
<evidence type="ECO:0000313" key="4">
    <source>
        <dbReference type="Proteomes" id="UP001258017"/>
    </source>
</evidence>
<dbReference type="Pfam" id="PF25298">
    <property type="entry name" value="Baculo_FP_2nd"/>
    <property type="match status" value="1"/>
</dbReference>
<evidence type="ECO:0000313" key="3">
    <source>
        <dbReference type="EMBL" id="KAK2579150.1"/>
    </source>
</evidence>